<dbReference type="VEuPathDB" id="FungiDB:HMPREF1541_06051"/>
<evidence type="ECO:0000256" key="2">
    <source>
        <dbReference type="SAM" id="MobiDB-lite"/>
    </source>
</evidence>
<feature type="compositionally biased region" description="Low complexity" evidence="2">
    <location>
        <begin position="121"/>
        <end position="140"/>
    </location>
</feature>
<feature type="coiled-coil region" evidence="1">
    <location>
        <begin position="488"/>
        <end position="515"/>
    </location>
</feature>
<name>W2RU34_CYPE1</name>
<dbReference type="GO" id="GO:0016460">
    <property type="term" value="C:myosin II complex"/>
    <property type="evidence" value="ECO:0007669"/>
    <property type="project" value="TreeGrafter"/>
</dbReference>
<feature type="compositionally biased region" description="Polar residues" evidence="2">
    <location>
        <begin position="1221"/>
        <end position="1231"/>
    </location>
</feature>
<dbReference type="PANTHER" id="PTHR45615">
    <property type="entry name" value="MYOSIN HEAVY CHAIN, NON-MUSCLE"/>
    <property type="match status" value="1"/>
</dbReference>
<dbReference type="OrthoDB" id="4161150at2759"/>
<feature type="region of interest" description="Disordered" evidence="2">
    <location>
        <begin position="1131"/>
        <end position="1276"/>
    </location>
</feature>
<dbReference type="RefSeq" id="XP_008718610.1">
    <property type="nucleotide sequence ID" value="XM_008720388.1"/>
</dbReference>
<feature type="region of interest" description="Disordered" evidence="2">
    <location>
        <begin position="1"/>
        <end position="27"/>
    </location>
</feature>
<feature type="region of interest" description="Disordered" evidence="2">
    <location>
        <begin position="957"/>
        <end position="1102"/>
    </location>
</feature>
<feature type="compositionally biased region" description="Basic and acidic residues" evidence="2">
    <location>
        <begin position="1"/>
        <end position="14"/>
    </location>
</feature>
<proteinExistence type="predicted"/>
<feature type="compositionally biased region" description="Polar residues" evidence="2">
    <location>
        <begin position="84"/>
        <end position="93"/>
    </location>
</feature>
<feature type="region of interest" description="Disordered" evidence="2">
    <location>
        <begin position="43"/>
        <end position="170"/>
    </location>
</feature>
<dbReference type="STRING" id="1220924.W2RU34"/>
<keyword evidence="4" id="KW-1185">Reference proteome</keyword>
<feature type="coiled-coil region" evidence="1">
    <location>
        <begin position="194"/>
        <end position="242"/>
    </location>
</feature>
<dbReference type="AlphaFoldDB" id="W2RU34"/>
<feature type="compositionally biased region" description="Polar residues" evidence="2">
    <location>
        <begin position="43"/>
        <end position="62"/>
    </location>
</feature>
<evidence type="ECO:0000256" key="1">
    <source>
        <dbReference type="SAM" id="Coils"/>
    </source>
</evidence>
<feature type="compositionally biased region" description="Basic and acidic residues" evidence="2">
    <location>
        <begin position="95"/>
        <end position="107"/>
    </location>
</feature>
<dbReference type="GO" id="GO:0051015">
    <property type="term" value="F:actin filament binding"/>
    <property type="evidence" value="ECO:0007669"/>
    <property type="project" value="TreeGrafter"/>
</dbReference>
<sequence length="1276" mass="142076">MTFSRPEKTERSNPDHSPAPKLPWAEPVDADLEVISITSRDSFIDTGAQSNKDGVVNDTASPTDDPVSAGEDTTESMAKKPSPGANSKLSVNASEFHHQSYDTDGRCSRHKIQRGTTHRLSSSQPSSDRASRSSSACPASYRQKPSRVSKASHAASSTPQAYRQPLAPGESQVLSDEDMYMIQLYRYKQMKDNLSKSDAKIRTLVARNNRLQKQSEALDTQLKRFYEEKTELSGKNELLQNQIMDFRTRYHKVKDMAKSFSTDLVHLRQGADAQESHLQALRHDGRINQESIQTIRSAVSTTELKLKDNGKSIAAARRETDNALLTIRFMQEGIATKDAQLIEEQRRSKRLEAHVTEVSGTQQRLNNTITNDCKTLVQWMHQVHSSLDGMRTCVADSSLAPDIAESFKILRQLWERPSQQTEISPEIVNEIHDAIMALLNLSKKNQEESSRSLDNILDQIKDPAASLTQPMTEILAAVRGLGIDLDKAQETERRNSELAGKYQALDRELAQQKDESAERNKCILAAVSVCQELVLKAKQKPAADDQEESQLRLKYQSAASNLASAKSSLAKANDEKDELSQNVHDLQIDLQRSRADLEEFQKQAVKQLEELKTSHQAMIDNETSKLQAEIEELQTSVRQQEAQRDAATTKADRQKLALSQQKDQLEQSRMESSRLLEANAKLERGLTNRLNEVEKLTGVAAQLAATKDNLAAASKELGRLRSLEATQADLCTENNNLKRTIEDQSTKLANQDRDLLSLKAEVNQSPGLQSAVNELEQARAGLARQLEHAKDQASATSRLREQLKSNETHIAALTSEIGNIRPLEGQLRSSREENERLVQELDQVRNKLAQAQDQLNAASGWEAQIKAKDDLVAQLRQQLAQASEVRTNLMSLNEESQRKDSQIVELTNEIQRYKIESQGTQRLQTRLPAELVRPLEGSPGELDESDLPADLAEQLITSQDLPEGLARRAKTPPQELRSRRVADRSAKPRTRQSHSAADSPEILETQAPSQGPNVIPNSQEFDNQLLGQAIVPLDDDGPDSPLTDLENIPEPDSVSDSWLYNGTHTQTVDNSLNSRDDGLPPPQTPLRADRMLIRPPSSAMSEDLFRKHENSLEGSEYEPRQRYSGQTVAPIEVLRGPPDFAQQSRKLGSPRRLRNGTQLGPEAFSQPEAIQTTPPVNRDRPPPNSGAKRHAEDDLPSSPGLSTKRRKRNLENIRVKEAKEPTSSQPKSSVTLAARQGRSVVGSGAPAPATTSRRSTKAQRKDSSEERFKRRFNPQG</sequence>
<feature type="region of interest" description="Disordered" evidence="2">
    <location>
        <begin position="636"/>
        <end position="671"/>
    </location>
</feature>
<reference evidence="3 4" key="1">
    <citation type="submission" date="2013-03" db="EMBL/GenBank/DDBJ databases">
        <title>The Genome Sequence of Phialophora europaea CBS 101466.</title>
        <authorList>
            <consortium name="The Broad Institute Genomics Platform"/>
            <person name="Cuomo C."/>
            <person name="de Hoog S."/>
            <person name="Gorbushina A."/>
            <person name="Walker B."/>
            <person name="Young S.K."/>
            <person name="Zeng Q."/>
            <person name="Gargeya S."/>
            <person name="Fitzgerald M."/>
            <person name="Haas B."/>
            <person name="Abouelleil A."/>
            <person name="Allen A.W."/>
            <person name="Alvarado L."/>
            <person name="Arachchi H.M."/>
            <person name="Berlin A.M."/>
            <person name="Chapman S.B."/>
            <person name="Gainer-Dewar J."/>
            <person name="Goldberg J."/>
            <person name="Griggs A."/>
            <person name="Gujja S."/>
            <person name="Hansen M."/>
            <person name="Howarth C."/>
            <person name="Imamovic A."/>
            <person name="Ireland A."/>
            <person name="Larimer J."/>
            <person name="McCowan C."/>
            <person name="Murphy C."/>
            <person name="Pearson M."/>
            <person name="Poon T.W."/>
            <person name="Priest M."/>
            <person name="Roberts A."/>
            <person name="Saif S."/>
            <person name="Shea T."/>
            <person name="Sisk P."/>
            <person name="Sykes S."/>
            <person name="Wortman J."/>
            <person name="Nusbaum C."/>
            <person name="Birren B."/>
        </authorList>
    </citation>
    <scope>NUCLEOTIDE SEQUENCE [LARGE SCALE GENOMIC DNA]</scope>
    <source>
        <strain evidence="3 4">CBS 101466</strain>
    </source>
</reference>
<feature type="compositionally biased region" description="Basic and acidic residues" evidence="2">
    <location>
        <begin position="976"/>
        <end position="986"/>
    </location>
</feature>
<dbReference type="GeneID" id="19973390"/>
<dbReference type="EMBL" id="KB822721">
    <property type="protein sequence ID" value="ETN39825.1"/>
    <property type="molecule type" value="Genomic_DNA"/>
</dbReference>
<feature type="compositionally biased region" description="Polar residues" evidence="2">
    <location>
        <begin position="1054"/>
        <end position="1073"/>
    </location>
</feature>
<feature type="compositionally biased region" description="Basic residues" evidence="2">
    <location>
        <begin position="108"/>
        <end position="117"/>
    </location>
</feature>
<dbReference type="PANTHER" id="PTHR45615:SF40">
    <property type="entry name" value="MYOSIN HEAVY CHAIN, NON-MUSCLE"/>
    <property type="match status" value="1"/>
</dbReference>
<gene>
    <name evidence="3" type="ORF">HMPREF1541_06051</name>
</gene>
<keyword evidence="1" id="KW-0175">Coiled coil</keyword>
<feature type="compositionally biased region" description="Polar residues" evidence="2">
    <location>
        <begin position="1006"/>
        <end position="1026"/>
    </location>
</feature>
<dbReference type="HOGENOM" id="CLU_263496_0_0_1"/>
<dbReference type="Proteomes" id="UP000030752">
    <property type="component" value="Unassembled WGS sequence"/>
</dbReference>
<dbReference type="GO" id="GO:0005737">
    <property type="term" value="C:cytoplasm"/>
    <property type="evidence" value="ECO:0007669"/>
    <property type="project" value="TreeGrafter"/>
</dbReference>
<dbReference type="GO" id="GO:0000146">
    <property type="term" value="F:microfilament motor activity"/>
    <property type="evidence" value="ECO:0007669"/>
    <property type="project" value="TreeGrafter"/>
</dbReference>
<feature type="coiled-coil region" evidence="1">
    <location>
        <begin position="703"/>
        <end position="923"/>
    </location>
</feature>
<evidence type="ECO:0000313" key="3">
    <source>
        <dbReference type="EMBL" id="ETN39825.1"/>
    </source>
</evidence>
<feature type="compositionally biased region" description="Basic and acidic residues" evidence="2">
    <location>
        <begin position="1209"/>
        <end position="1220"/>
    </location>
</feature>
<organism evidence="3 4">
    <name type="scientific">Cyphellophora europaea (strain CBS 101466)</name>
    <name type="common">Phialophora europaea</name>
    <dbReference type="NCBI Taxonomy" id="1220924"/>
    <lineage>
        <taxon>Eukaryota</taxon>
        <taxon>Fungi</taxon>
        <taxon>Dikarya</taxon>
        <taxon>Ascomycota</taxon>
        <taxon>Pezizomycotina</taxon>
        <taxon>Eurotiomycetes</taxon>
        <taxon>Chaetothyriomycetidae</taxon>
        <taxon>Chaetothyriales</taxon>
        <taxon>Cyphellophoraceae</taxon>
        <taxon>Cyphellophora</taxon>
    </lineage>
</organism>
<evidence type="ECO:0000313" key="4">
    <source>
        <dbReference type="Proteomes" id="UP000030752"/>
    </source>
</evidence>
<feature type="compositionally biased region" description="Basic and acidic residues" evidence="2">
    <location>
        <begin position="1259"/>
        <end position="1268"/>
    </location>
</feature>
<accession>W2RU34</accession>
<dbReference type="GO" id="GO:0032982">
    <property type="term" value="C:myosin filament"/>
    <property type="evidence" value="ECO:0007669"/>
    <property type="project" value="TreeGrafter"/>
</dbReference>
<protein>
    <submittedName>
        <fullName evidence="3">Uncharacterized protein</fullName>
    </submittedName>
</protein>
<dbReference type="InParanoid" id="W2RU34"/>